<sequence>MGKKSQKKISNEIPKEDNNDSKAESVPFYVLITTYLSYLILIIFGHIRDFFGKIFKSGEYAYLRHQNGYAPLNSDFENFYQRRMYLRIRDAFNRPITNVPGRTLTLLDRVSHDKNKTFELTGTTTEVLNLSSYNYLGFAQNKGPCADAVKVSIKKDGITTDSPRMVAGTHEIHRELEKLVARFVKQEDAMVVNMGFATNSTTIPALVQKGSLIISDQLNHSSLIFGARISGSKIRVFKHNDMKDLEGVLREAISQGQPRTHRPWKKILVMVEGLYSMEGNILKLDKLVELKKKYKFYLYVDEAHSIGALGKNGRGVCDYWNIDPNLVDIHMGTFTKSFGAAGGYIAGKKKVIDWIRLNSHSNIYAEGMSPLVCQQIISSFKIIMGEDGTSDGKKRIKQLMDNSRLLSTELKKMGFIVYGDKDSPVVPLLLYNPAKISAFSREALARKIGVVVVGYPATPILSSRVRFCCSASHSREDMEEILKRISEIGDLLQLKVSTRKNIEL</sequence>
<proteinExistence type="inferred from homology"/>
<evidence type="ECO:0000313" key="11">
    <source>
        <dbReference type="EMBL" id="ORY57609.1"/>
    </source>
</evidence>
<dbReference type="InterPro" id="IPR001917">
    <property type="entry name" value="Aminotrans_II_pyridoxalP_BS"/>
</dbReference>
<feature type="region of interest" description="Disordered" evidence="8">
    <location>
        <begin position="1"/>
        <end position="21"/>
    </location>
</feature>
<comment type="catalytic activity">
    <reaction evidence="6">
        <text>L-serine + hexadecanoyl-CoA + H(+) = 3-oxosphinganine + CO2 + CoA</text>
        <dbReference type="Rhea" id="RHEA:14761"/>
        <dbReference type="ChEBI" id="CHEBI:15378"/>
        <dbReference type="ChEBI" id="CHEBI:16526"/>
        <dbReference type="ChEBI" id="CHEBI:33384"/>
        <dbReference type="ChEBI" id="CHEBI:57287"/>
        <dbReference type="ChEBI" id="CHEBI:57379"/>
        <dbReference type="ChEBI" id="CHEBI:58299"/>
        <dbReference type="EC" id="2.3.1.50"/>
    </reaction>
</comment>
<dbReference type="EC" id="2.3.1.50" evidence="3"/>
<dbReference type="PANTHER" id="PTHR13693:SF3">
    <property type="entry name" value="LD36009P"/>
    <property type="match status" value="1"/>
</dbReference>
<dbReference type="GO" id="GO:0046513">
    <property type="term" value="P:ceramide biosynthetic process"/>
    <property type="evidence" value="ECO:0007669"/>
    <property type="project" value="TreeGrafter"/>
</dbReference>
<dbReference type="PANTHER" id="PTHR13693">
    <property type="entry name" value="CLASS II AMINOTRANSFERASE/8-AMINO-7-OXONONANOATE SYNTHASE"/>
    <property type="match status" value="1"/>
</dbReference>
<dbReference type="Gene3D" id="3.40.640.10">
    <property type="entry name" value="Type I PLP-dependent aspartate aminotransferase-like (Major domain)"/>
    <property type="match status" value="1"/>
</dbReference>
<dbReference type="SUPFAM" id="SSF53383">
    <property type="entry name" value="PLP-dependent transferases"/>
    <property type="match status" value="1"/>
</dbReference>
<dbReference type="InterPro" id="IPR015421">
    <property type="entry name" value="PyrdxlP-dep_Trfase_major"/>
</dbReference>
<evidence type="ECO:0000256" key="7">
    <source>
        <dbReference type="RuleBase" id="RU003693"/>
    </source>
</evidence>
<evidence type="ECO:0000256" key="3">
    <source>
        <dbReference type="ARBA" id="ARBA00013220"/>
    </source>
</evidence>
<feature type="compositionally biased region" description="Basic and acidic residues" evidence="8">
    <location>
        <begin position="9"/>
        <end position="21"/>
    </location>
</feature>
<dbReference type="PROSITE" id="PS00599">
    <property type="entry name" value="AA_TRANSFER_CLASS_2"/>
    <property type="match status" value="1"/>
</dbReference>
<comment type="caution">
    <text evidence="11">The sequence shown here is derived from an EMBL/GenBank/DDBJ whole genome shotgun (WGS) entry which is preliminary data.</text>
</comment>
<dbReference type="CDD" id="cd06454">
    <property type="entry name" value="KBL_like"/>
    <property type="match status" value="1"/>
</dbReference>
<dbReference type="GO" id="GO:0016020">
    <property type="term" value="C:membrane"/>
    <property type="evidence" value="ECO:0007669"/>
    <property type="project" value="GOC"/>
</dbReference>
<evidence type="ECO:0000256" key="8">
    <source>
        <dbReference type="SAM" id="MobiDB-lite"/>
    </source>
</evidence>
<dbReference type="AlphaFoldDB" id="A0A1Y2DED9"/>
<evidence type="ECO:0000259" key="10">
    <source>
        <dbReference type="Pfam" id="PF00155"/>
    </source>
</evidence>
<evidence type="ECO:0000256" key="4">
    <source>
        <dbReference type="ARBA" id="ARBA00022679"/>
    </source>
</evidence>
<accession>A0A1Y2DED9</accession>
<dbReference type="Pfam" id="PF00155">
    <property type="entry name" value="Aminotran_1_2"/>
    <property type="match status" value="1"/>
</dbReference>
<evidence type="ECO:0000256" key="6">
    <source>
        <dbReference type="ARBA" id="ARBA00048528"/>
    </source>
</evidence>
<dbReference type="OrthoDB" id="65434at2759"/>
<dbReference type="GO" id="GO:0017059">
    <property type="term" value="C:serine palmitoyltransferase complex"/>
    <property type="evidence" value="ECO:0007669"/>
    <property type="project" value="TreeGrafter"/>
</dbReference>
<keyword evidence="9" id="KW-1133">Transmembrane helix</keyword>
<dbReference type="GO" id="GO:0004758">
    <property type="term" value="F:serine C-palmitoyltransferase activity"/>
    <property type="evidence" value="ECO:0007669"/>
    <property type="project" value="UniProtKB-EC"/>
</dbReference>
<dbReference type="InterPro" id="IPR015422">
    <property type="entry name" value="PyrdxlP-dep_Trfase_small"/>
</dbReference>
<evidence type="ECO:0000256" key="2">
    <source>
        <dbReference type="ARBA" id="ARBA00008392"/>
    </source>
</evidence>
<dbReference type="EMBL" id="MCOG01000069">
    <property type="protein sequence ID" value="ORY57609.1"/>
    <property type="molecule type" value="Genomic_DNA"/>
</dbReference>
<dbReference type="GO" id="GO:0046512">
    <property type="term" value="P:sphingosine biosynthetic process"/>
    <property type="evidence" value="ECO:0007669"/>
    <property type="project" value="TreeGrafter"/>
</dbReference>
<keyword evidence="4 11" id="KW-0808">Transferase</keyword>
<comment type="similarity">
    <text evidence="2 7">Belongs to the class-II pyridoxal-phosphate-dependent aminotransferase family.</text>
</comment>
<dbReference type="STRING" id="1754190.A0A1Y2DED9"/>
<keyword evidence="9" id="KW-0812">Transmembrane</keyword>
<gene>
    <name evidence="11" type="ORF">LY90DRAFT_506393</name>
</gene>
<keyword evidence="12" id="KW-1185">Reference proteome</keyword>
<keyword evidence="5 7" id="KW-0663">Pyridoxal phosphate</keyword>
<reference evidence="11 12" key="1">
    <citation type="submission" date="2016-08" db="EMBL/GenBank/DDBJ databases">
        <title>A Parts List for Fungal Cellulosomes Revealed by Comparative Genomics.</title>
        <authorList>
            <consortium name="DOE Joint Genome Institute"/>
            <person name="Haitjema C.H."/>
            <person name="Gilmore S.P."/>
            <person name="Henske J.K."/>
            <person name="Solomon K.V."/>
            <person name="De Groot R."/>
            <person name="Kuo A."/>
            <person name="Mondo S.J."/>
            <person name="Salamov A.A."/>
            <person name="Labutti K."/>
            <person name="Zhao Z."/>
            <person name="Chiniquy J."/>
            <person name="Barry K."/>
            <person name="Brewer H.M."/>
            <person name="Purvine S.O."/>
            <person name="Wright A.T."/>
            <person name="Boxma B."/>
            <person name="Van Alen T."/>
            <person name="Hackstein J.H."/>
            <person name="Baker S.E."/>
            <person name="Grigoriev I.V."/>
            <person name="O'Malley M.A."/>
        </authorList>
    </citation>
    <scope>NUCLEOTIDE SEQUENCE [LARGE SCALE GENOMIC DNA]</scope>
    <source>
        <strain evidence="11 12">G1</strain>
    </source>
</reference>
<name>A0A1Y2DED9_9FUNG</name>
<keyword evidence="9" id="KW-0472">Membrane</keyword>
<protein>
    <recommendedName>
        <fullName evidence="3">serine C-palmitoyltransferase</fullName>
        <ecNumber evidence="3">2.3.1.50</ecNumber>
    </recommendedName>
</protein>
<feature type="transmembrane region" description="Helical" evidence="9">
    <location>
        <begin position="26"/>
        <end position="47"/>
    </location>
</feature>
<comment type="cofactor">
    <cofactor evidence="1 7">
        <name>pyridoxal 5'-phosphate</name>
        <dbReference type="ChEBI" id="CHEBI:597326"/>
    </cofactor>
</comment>
<evidence type="ECO:0000256" key="9">
    <source>
        <dbReference type="SAM" id="Phobius"/>
    </source>
</evidence>
<feature type="domain" description="Aminotransferase class I/classII large" evidence="10">
    <location>
        <begin position="126"/>
        <end position="485"/>
    </location>
</feature>
<organism evidence="11 12">
    <name type="scientific">Neocallimastix californiae</name>
    <dbReference type="NCBI Taxonomy" id="1754190"/>
    <lineage>
        <taxon>Eukaryota</taxon>
        <taxon>Fungi</taxon>
        <taxon>Fungi incertae sedis</taxon>
        <taxon>Chytridiomycota</taxon>
        <taxon>Chytridiomycota incertae sedis</taxon>
        <taxon>Neocallimastigomycetes</taxon>
        <taxon>Neocallimastigales</taxon>
        <taxon>Neocallimastigaceae</taxon>
        <taxon>Neocallimastix</taxon>
    </lineage>
</organism>
<dbReference type="InterPro" id="IPR015424">
    <property type="entry name" value="PyrdxlP-dep_Trfase"/>
</dbReference>
<dbReference type="InterPro" id="IPR004839">
    <property type="entry name" value="Aminotransferase_I/II_large"/>
</dbReference>
<evidence type="ECO:0000256" key="1">
    <source>
        <dbReference type="ARBA" id="ARBA00001933"/>
    </source>
</evidence>
<dbReference type="Proteomes" id="UP000193920">
    <property type="component" value="Unassembled WGS sequence"/>
</dbReference>
<evidence type="ECO:0000256" key="5">
    <source>
        <dbReference type="ARBA" id="ARBA00022898"/>
    </source>
</evidence>
<dbReference type="Gene3D" id="3.90.1150.10">
    <property type="entry name" value="Aspartate Aminotransferase, domain 1"/>
    <property type="match status" value="1"/>
</dbReference>
<dbReference type="InterPro" id="IPR050087">
    <property type="entry name" value="AON_synthase_class-II"/>
</dbReference>
<dbReference type="GO" id="GO:0030170">
    <property type="term" value="F:pyridoxal phosphate binding"/>
    <property type="evidence" value="ECO:0007669"/>
    <property type="project" value="InterPro"/>
</dbReference>
<evidence type="ECO:0000313" key="12">
    <source>
        <dbReference type="Proteomes" id="UP000193920"/>
    </source>
</evidence>